<sequence length="140" mass="15331">MMTARTWIGTLLVSVLVATAGTASASEQEVALQAGATQLTSDEIAELIVSKTVTAKSGDNRFLFHYSEDNVLSGKMIDGDWSDTGYYGITDDDRVCLSMTNDQGRLRCLTLLKAEDTVKKYNSDGDMTFELLEFQEGNQL</sequence>
<dbReference type="RefSeq" id="WP_250063357.1">
    <property type="nucleotide sequence ID" value="NZ_JAMJPK010000008.1"/>
</dbReference>
<reference evidence="2" key="1">
    <citation type="submission" date="2022-05" db="EMBL/GenBank/DDBJ databases">
        <title>Halomonas geminus sp. nov. and Halomonas llamarensis sp. nov. isolated from high-altitude salars of the Atacama Desert.</title>
        <authorList>
            <person name="Hintersatz C."/>
            <person name="Rojas L.A."/>
            <person name="Wei T.-S."/>
            <person name="Kutschke S."/>
            <person name="Lehmann F."/>
            <person name="Jain R."/>
            <person name="Pollmann K."/>
        </authorList>
    </citation>
    <scope>NUCLEOTIDE SEQUENCE</scope>
    <source>
        <strain evidence="2">ATCH28</strain>
    </source>
</reference>
<evidence type="ECO:0000313" key="3">
    <source>
        <dbReference type="Proteomes" id="UP001165369"/>
    </source>
</evidence>
<feature type="chain" id="PRO_5046270120" evidence="1">
    <location>
        <begin position="26"/>
        <end position="140"/>
    </location>
</feature>
<comment type="caution">
    <text evidence="2">The sequence shown here is derived from an EMBL/GenBank/DDBJ whole genome shotgun (WGS) entry which is preliminary data.</text>
</comment>
<keyword evidence="3" id="KW-1185">Reference proteome</keyword>
<dbReference type="EMBL" id="JAMJPK010000008">
    <property type="protein sequence ID" value="MCL7941957.1"/>
    <property type="molecule type" value="Genomic_DNA"/>
</dbReference>
<protein>
    <submittedName>
        <fullName evidence="2">Uncharacterized protein</fullName>
    </submittedName>
</protein>
<organism evidence="2 3">
    <name type="scientific">Halomonas gemina</name>
    <dbReference type="NCBI Taxonomy" id="2945105"/>
    <lineage>
        <taxon>Bacteria</taxon>
        <taxon>Pseudomonadati</taxon>
        <taxon>Pseudomonadota</taxon>
        <taxon>Gammaproteobacteria</taxon>
        <taxon>Oceanospirillales</taxon>
        <taxon>Halomonadaceae</taxon>
        <taxon>Halomonas</taxon>
    </lineage>
</organism>
<accession>A0ABT0T565</accession>
<dbReference type="Proteomes" id="UP001165369">
    <property type="component" value="Unassembled WGS sequence"/>
</dbReference>
<gene>
    <name evidence="2" type="ORF">M8009_16825</name>
</gene>
<evidence type="ECO:0000256" key="1">
    <source>
        <dbReference type="SAM" id="SignalP"/>
    </source>
</evidence>
<evidence type="ECO:0000313" key="2">
    <source>
        <dbReference type="EMBL" id="MCL7941957.1"/>
    </source>
</evidence>
<feature type="signal peptide" evidence="1">
    <location>
        <begin position="1"/>
        <end position="25"/>
    </location>
</feature>
<keyword evidence="1" id="KW-0732">Signal</keyword>
<proteinExistence type="predicted"/>
<name>A0ABT0T565_9GAMM</name>